<evidence type="ECO:0000256" key="1">
    <source>
        <dbReference type="SAM" id="SignalP"/>
    </source>
</evidence>
<gene>
    <name evidence="2" type="ORF">CEPIT_LOCUS4744</name>
</gene>
<feature type="chain" id="PRO_5043919864" description="Secreted protein" evidence="1">
    <location>
        <begin position="17"/>
        <end position="100"/>
    </location>
</feature>
<evidence type="ECO:0008006" key="4">
    <source>
        <dbReference type="Google" id="ProtNLM"/>
    </source>
</evidence>
<accession>A0AAV0CC91</accession>
<proteinExistence type="predicted"/>
<protein>
    <recommendedName>
        <fullName evidence="4">Secreted protein</fullName>
    </recommendedName>
</protein>
<organism evidence="2 3">
    <name type="scientific">Cuscuta epithymum</name>
    <dbReference type="NCBI Taxonomy" id="186058"/>
    <lineage>
        <taxon>Eukaryota</taxon>
        <taxon>Viridiplantae</taxon>
        <taxon>Streptophyta</taxon>
        <taxon>Embryophyta</taxon>
        <taxon>Tracheophyta</taxon>
        <taxon>Spermatophyta</taxon>
        <taxon>Magnoliopsida</taxon>
        <taxon>eudicotyledons</taxon>
        <taxon>Gunneridae</taxon>
        <taxon>Pentapetalae</taxon>
        <taxon>asterids</taxon>
        <taxon>lamiids</taxon>
        <taxon>Solanales</taxon>
        <taxon>Convolvulaceae</taxon>
        <taxon>Cuscuteae</taxon>
        <taxon>Cuscuta</taxon>
        <taxon>Cuscuta subgen. Cuscuta</taxon>
    </lineage>
</organism>
<keyword evidence="3" id="KW-1185">Reference proteome</keyword>
<keyword evidence="1" id="KW-0732">Signal</keyword>
<feature type="signal peptide" evidence="1">
    <location>
        <begin position="1"/>
        <end position="16"/>
    </location>
</feature>
<sequence length="100" mass="11689">MYMIRVLVCLLRMLHCLFMHDSCHMSFMHYHHFCLIRRHPAARALLFALGIPEVWLPELFGSVFVDSTSREEEHRGPQVCRGAAKLYREGNNFRSVVAVE</sequence>
<evidence type="ECO:0000313" key="2">
    <source>
        <dbReference type="EMBL" id="CAH9073785.1"/>
    </source>
</evidence>
<dbReference type="EMBL" id="CAMAPF010000024">
    <property type="protein sequence ID" value="CAH9073785.1"/>
    <property type="molecule type" value="Genomic_DNA"/>
</dbReference>
<evidence type="ECO:0000313" key="3">
    <source>
        <dbReference type="Proteomes" id="UP001152523"/>
    </source>
</evidence>
<dbReference type="AlphaFoldDB" id="A0AAV0CC91"/>
<name>A0AAV0CC91_9ASTE</name>
<comment type="caution">
    <text evidence="2">The sequence shown here is derived from an EMBL/GenBank/DDBJ whole genome shotgun (WGS) entry which is preliminary data.</text>
</comment>
<dbReference type="Proteomes" id="UP001152523">
    <property type="component" value="Unassembled WGS sequence"/>
</dbReference>
<reference evidence="2" key="1">
    <citation type="submission" date="2022-07" db="EMBL/GenBank/DDBJ databases">
        <authorList>
            <person name="Macas J."/>
            <person name="Novak P."/>
            <person name="Neumann P."/>
        </authorList>
    </citation>
    <scope>NUCLEOTIDE SEQUENCE</scope>
</reference>